<feature type="transmembrane region" description="Helical" evidence="2">
    <location>
        <begin position="6"/>
        <end position="28"/>
    </location>
</feature>
<reference evidence="10 11" key="1">
    <citation type="submission" date="2018-01" db="EMBL/GenBank/DDBJ databases">
        <title>Draft genome of the strawberry crown rot pathogen Phytophthora cactorum.</title>
        <authorList>
            <person name="Armitage A.D."/>
            <person name="Lysoe E."/>
            <person name="Nellist C.F."/>
            <person name="Harrison R.J."/>
            <person name="Brurberg M.B."/>
        </authorList>
    </citation>
    <scope>NUCLEOTIDE SEQUENCE [LARGE SCALE GENOMIC DNA]</scope>
    <source>
        <strain evidence="10 11">10300</strain>
    </source>
</reference>
<dbReference type="Proteomes" id="UP000697107">
    <property type="component" value="Unassembled WGS sequence"/>
</dbReference>
<dbReference type="InterPro" id="IPR016181">
    <property type="entry name" value="Acyl_CoA_acyltransferase"/>
</dbReference>
<dbReference type="GO" id="GO:1990189">
    <property type="term" value="F:protein N-terminal-serine acetyltransferase activity"/>
    <property type="evidence" value="ECO:0007669"/>
    <property type="project" value="TreeGrafter"/>
</dbReference>
<dbReference type="EMBL" id="RCMV01000515">
    <property type="protein sequence ID" value="KAG3216010.1"/>
    <property type="molecule type" value="Genomic_DNA"/>
</dbReference>
<keyword evidence="2" id="KW-0812">Transmembrane</keyword>
<dbReference type="AlphaFoldDB" id="A0A329S2V8"/>
<dbReference type="InterPro" id="IPR051908">
    <property type="entry name" value="Ribosomal_N-acetyltransferase"/>
</dbReference>
<dbReference type="EMBL" id="RCML01000261">
    <property type="protein sequence ID" value="KAG2983281.1"/>
    <property type="molecule type" value="Genomic_DNA"/>
</dbReference>
<dbReference type="EMBL" id="JAENGZ010000167">
    <property type="protein sequence ID" value="KAG6966644.1"/>
    <property type="molecule type" value="Genomic_DNA"/>
</dbReference>
<dbReference type="Proteomes" id="UP000760860">
    <property type="component" value="Unassembled WGS sequence"/>
</dbReference>
<dbReference type="VEuPathDB" id="FungiDB:PC110_g12808"/>
<dbReference type="Proteomes" id="UP000251314">
    <property type="component" value="Unassembled WGS sequence"/>
</dbReference>
<evidence type="ECO:0000313" key="8">
    <source>
        <dbReference type="EMBL" id="KAG3216010.1"/>
    </source>
</evidence>
<accession>A0A329S2V8</accession>
<evidence type="ECO:0000256" key="1">
    <source>
        <dbReference type="SAM" id="MobiDB-lite"/>
    </source>
</evidence>
<sequence>MLTPVVLIGIAAGAMVFVGSLLAVFLLLRQGGSFDRMAQEAVGLPAKLGEQKPLLYDELLDKAKTLGIRPPPLGTNKVLGGERVCVRDFVASGDVADLFAVSCGEPRGGIFRGLTFDADEMIWRYLPHGPFASVTDLKEFYSTEQTDARHFVLTERESKQPIGMVTLGEHSPRNLRIELMNLWLAPAFQGTAALAEVVLLLLKYLFDNGYRRVEWRCDGHNVRARRAAHSLGFTFEGVMRKHRIIKDCNCDTVVFATINSEWGVMEEHLQHKLRQALQKEESSASADGEAEKKKTR</sequence>
<dbReference type="SUPFAM" id="SSF55729">
    <property type="entry name" value="Acyl-CoA N-acyltransferases (Nat)"/>
    <property type="match status" value="1"/>
</dbReference>
<evidence type="ECO:0000313" key="11">
    <source>
        <dbReference type="Proteomes" id="UP000251314"/>
    </source>
</evidence>
<dbReference type="EMBL" id="RCMI01000274">
    <property type="protein sequence ID" value="KAG2920749.1"/>
    <property type="molecule type" value="Genomic_DNA"/>
</dbReference>
<dbReference type="Gene3D" id="3.40.630.30">
    <property type="match status" value="1"/>
</dbReference>
<feature type="domain" description="N-acetyltransferase" evidence="3">
    <location>
        <begin position="109"/>
        <end position="251"/>
    </location>
</feature>
<keyword evidence="2" id="KW-1133">Transmembrane helix</keyword>
<evidence type="ECO:0000313" key="6">
    <source>
        <dbReference type="EMBL" id="KAG2923247.1"/>
    </source>
</evidence>
<dbReference type="PANTHER" id="PTHR43441:SF2">
    <property type="entry name" value="FAMILY ACETYLTRANSFERASE, PUTATIVE (AFU_ORTHOLOGUE AFUA_7G00850)-RELATED"/>
    <property type="match status" value="1"/>
</dbReference>
<reference evidence="4" key="2">
    <citation type="submission" date="2018-10" db="EMBL/GenBank/DDBJ databases">
        <title>Effector identification in a new, highly contiguous assembly of the strawberry crown rot pathogen Phytophthora cactorum.</title>
        <authorList>
            <person name="Armitage A.D."/>
            <person name="Nellist C.F."/>
            <person name="Bates H."/>
            <person name="Vickerstaff R.J."/>
            <person name="Harrison R.J."/>
        </authorList>
    </citation>
    <scope>NUCLEOTIDE SEQUENCE</scope>
    <source>
        <strain evidence="4">15-7</strain>
        <strain evidence="5">4032</strain>
        <strain evidence="6">4040</strain>
        <strain evidence="7">P415</strain>
        <strain evidence="8">P421</strain>
    </source>
</reference>
<proteinExistence type="predicted"/>
<dbReference type="EMBL" id="RCMG01000548">
    <property type="protein sequence ID" value="KAG2852321.1"/>
    <property type="molecule type" value="Genomic_DNA"/>
</dbReference>
<evidence type="ECO:0000256" key="2">
    <source>
        <dbReference type="SAM" id="Phobius"/>
    </source>
</evidence>
<comment type="caution">
    <text evidence="10">The sequence shown here is derived from an EMBL/GenBank/DDBJ whole genome shotgun (WGS) entry which is preliminary data.</text>
</comment>
<organism evidence="10 11">
    <name type="scientific">Phytophthora cactorum</name>
    <dbReference type="NCBI Taxonomy" id="29920"/>
    <lineage>
        <taxon>Eukaryota</taxon>
        <taxon>Sar</taxon>
        <taxon>Stramenopiles</taxon>
        <taxon>Oomycota</taxon>
        <taxon>Peronosporomycetes</taxon>
        <taxon>Peronosporales</taxon>
        <taxon>Peronosporaceae</taxon>
        <taxon>Phytophthora</taxon>
    </lineage>
</organism>
<evidence type="ECO:0000313" key="9">
    <source>
        <dbReference type="EMBL" id="KAG6966644.1"/>
    </source>
</evidence>
<evidence type="ECO:0000313" key="7">
    <source>
        <dbReference type="EMBL" id="KAG2983281.1"/>
    </source>
</evidence>
<gene>
    <name evidence="9" type="ORF">JG687_00004725</name>
    <name evidence="10" type="ORF">PC110_g12808</name>
    <name evidence="4" type="ORF">PC113_g15123</name>
    <name evidence="5" type="ORF">PC115_g9728</name>
    <name evidence="6" type="ORF">PC117_g15774</name>
    <name evidence="7" type="ORF">PC118_g9504</name>
    <name evidence="8" type="ORF">PC129_g13118</name>
</gene>
<evidence type="ECO:0000313" key="5">
    <source>
        <dbReference type="EMBL" id="KAG2920749.1"/>
    </source>
</evidence>
<reference evidence="9" key="3">
    <citation type="submission" date="2021-01" db="EMBL/GenBank/DDBJ databases">
        <title>Phytophthora aleatoria, a newly-described species from Pinus radiata is distinct from Phytophthora cactorum isolates based on comparative genomics.</title>
        <authorList>
            <person name="Mcdougal R."/>
            <person name="Panda P."/>
            <person name="Williams N."/>
            <person name="Studholme D.J."/>
        </authorList>
    </citation>
    <scope>NUCLEOTIDE SEQUENCE</scope>
    <source>
        <strain evidence="9">NZFS 3830</strain>
    </source>
</reference>
<dbReference type="STRING" id="29920.A0A329S2V8"/>
<dbReference type="PROSITE" id="PS51186">
    <property type="entry name" value="GNAT"/>
    <property type="match status" value="1"/>
</dbReference>
<evidence type="ECO:0000313" key="4">
    <source>
        <dbReference type="EMBL" id="KAG2852321.1"/>
    </source>
</evidence>
<dbReference type="InterPro" id="IPR000182">
    <property type="entry name" value="GNAT_dom"/>
</dbReference>
<protein>
    <recommendedName>
        <fullName evidence="3">N-acetyltransferase domain-containing protein</fullName>
    </recommendedName>
</protein>
<name>A0A329S2V8_9STRA</name>
<dbReference type="EMBL" id="MJFZ01000350">
    <property type="protein sequence ID" value="RAW30850.1"/>
    <property type="molecule type" value="Genomic_DNA"/>
</dbReference>
<dbReference type="Proteomes" id="UP000774804">
    <property type="component" value="Unassembled WGS sequence"/>
</dbReference>
<dbReference type="GO" id="GO:0008999">
    <property type="term" value="F:protein-N-terminal-alanine acetyltransferase activity"/>
    <property type="evidence" value="ECO:0007669"/>
    <property type="project" value="TreeGrafter"/>
</dbReference>
<dbReference type="PANTHER" id="PTHR43441">
    <property type="entry name" value="RIBOSOMAL-PROTEIN-SERINE ACETYLTRANSFERASE"/>
    <property type="match status" value="1"/>
</dbReference>
<keyword evidence="2" id="KW-0472">Membrane</keyword>
<keyword evidence="11" id="KW-1185">Reference proteome</keyword>
<dbReference type="Proteomes" id="UP000736787">
    <property type="component" value="Unassembled WGS sequence"/>
</dbReference>
<evidence type="ECO:0000259" key="3">
    <source>
        <dbReference type="PROSITE" id="PS51186"/>
    </source>
</evidence>
<dbReference type="Proteomes" id="UP000688947">
    <property type="component" value="Unassembled WGS sequence"/>
</dbReference>
<dbReference type="EMBL" id="RCMK01000538">
    <property type="protein sequence ID" value="KAG2923247.1"/>
    <property type="molecule type" value="Genomic_DNA"/>
</dbReference>
<dbReference type="Pfam" id="PF13302">
    <property type="entry name" value="Acetyltransf_3"/>
    <property type="match status" value="1"/>
</dbReference>
<feature type="region of interest" description="Disordered" evidence="1">
    <location>
        <begin position="276"/>
        <end position="296"/>
    </location>
</feature>
<dbReference type="Proteomes" id="UP000735874">
    <property type="component" value="Unassembled WGS sequence"/>
</dbReference>
<evidence type="ECO:0000313" key="10">
    <source>
        <dbReference type="EMBL" id="RAW30850.1"/>
    </source>
</evidence>
<dbReference type="OrthoDB" id="41238at2759"/>